<name>A0A0B7MCJ3_9FIRM</name>
<dbReference type="EMBL" id="CDRZ01000070">
    <property type="protein sequence ID" value="CEO88239.1"/>
    <property type="molecule type" value="Genomic_DNA"/>
</dbReference>
<evidence type="ECO:0000313" key="1">
    <source>
        <dbReference type="EMBL" id="CEO88239.1"/>
    </source>
</evidence>
<organism evidence="1 2">
    <name type="scientific">Syntrophaceticus schinkii</name>
    <dbReference type="NCBI Taxonomy" id="499207"/>
    <lineage>
        <taxon>Bacteria</taxon>
        <taxon>Bacillati</taxon>
        <taxon>Bacillota</taxon>
        <taxon>Clostridia</taxon>
        <taxon>Thermoanaerobacterales</taxon>
        <taxon>Thermoanaerobacterales Family III. Incertae Sedis</taxon>
        <taxon>Syntrophaceticus</taxon>
    </lineage>
</organism>
<dbReference type="AlphaFoldDB" id="A0A0B7MCJ3"/>
<protein>
    <submittedName>
        <fullName evidence="1">Uncharacterized protein</fullName>
    </submittedName>
</protein>
<gene>
    <name evidence="1" type="ORF">SSCH_1610006</name>
</gene>
<sequence length="84" mass="9269">MSACVDEIEAYFDSQQNSKVDLTDNFTRTAVGRMVKTIVTPFGYEVTVQKDLPKASKSKYFTSASCYAKTGIATMKVIRTITAV</sequence>
<dbReference type="Proteomes" id="UP000046155">
    <property type="component" value="Unassembled WGS sequence"/>
</dbReference>
<reference evidence="2" key="1">
    <citation type="submission" date="2015-01" db="EMBL/GenBank/DDBJ databases">
        <authorList>
            <person name="Manzoor Shahid"/>
            <person name="Zubair Saima"/>
        </authorList>
    </citation>
    <scope>NUCLEOTIDE SEQUENCE [LARGE SCALE GENOMIC DNA]</scope>
    <source>
        <strain evidence="2">Sp3</strain>
    </source>
</reference>
<keyword evidence="2" id="KW-1185">Reference proteome</keyword>
<accession>A0A0B7MCJ3</accession>
<evidence type="ECO:0000313" key="2">
    <source>
        <dbReference type="Proteomes" id="UP000046155"/>
    </source>
</evidence>
<proteinExistence type="predicted"/>